<feature type="transmembrane region" description="Helical" evidence="9">
    <location>
        <begin position="92"/>
        <end position="113"/>
    </location>
</feature>
<name>A0A919P9V7_9CELL</name>
<evidence type="ECO:0000256" key="6">
    <source>
        <dbReference type="ARBA" id="ARBA00022989"/>
    </source>
</evidence>
<dbReference type="RefSeq" id="WP_203667692.1">
    <property type="nucleotide sequence ID" value="NZ_BONO01000005.1"/>
</dbReference>
<evidence type="ECO:0008006" key="12">
    <source>
        <dbReference type="Google" id="ProtNLM"/>
    </source>
</evidence>
<organism evidence="10 11">
    <name type="scientific">Cellulomonas pakistanensis</name>
    <dbReference type="NCBI Taxonomy" id="992287"/>
    <lineage>
        <taxon>Bacteria</taxon>
        <taxon>Bacillati</taxon>
        <taxon>Actinomycetota</taxon>
        <taxon>Actinomycetes</taxon>
        <taxon>Micrococcales</taxon>
        <taxon>Cellulomonadaceae</taxon>
        <taxon>Cellulomonas</taxon>
    </lineage>
</organism>
<feature type="compositionally biased region" description="Low complexity" evidence="8">
    <location>
        <begin position="578"/>
        <end position="611"/>
    </location>
</feature>
<evidence type="ECO:0000256" key="2">
    <source>
        <dbReference type="ARBA" id="ARBA00022475"/>
    </source>
</evidence>
<feature type="transmembrane region" description="Helical" evidence="9">
    <location>
        <begin position="57"/>
        <end position="80"/>
    </location>
</feature>
<comment type="caution">
    <text evidence="10">The sequence shown here is derived from an EMBL/GenBank/DDBJ whole genome shotgun (WGS) entry which is preliminary data.</text>
</comment>
<feature type="transmembrane region" description="Helical" evidence="9">
    <location>
        <begin position="472"/>
        <end position="494"/>
    </location>
</feature>
<feature type="transmembrane region" description="Helical" evidence="9">
    <location>
        <begin position="367"/>
        <end position="392"/>
    </location>
</feature>
<feature type="transmembrane region" description="Helical" evidence="9">
    <location>
        <begin position="205"/>
        <end position="230"/>
    </location>
</feature>
<reference evidence="10" key="1">
    <citation type="submission" date="2021-01" db="EMBL/GenBank/DDBJ databases">
        <title>Whole genome shotgun sequence of Cellulomonas pakistanensis NBRC 110800.</title>
        <authorList>
            <person name="Komaki H."/>
            <person name="Tamura T."/>
        </authorList>
    </citation>
    <scope>NUCLEOTIDE SEQUENCE</scope>
    <source>
        <strain evidence="10">NBRC 110800</strain>
    </source>
</reference>
<dbReference type="GO" id="GO:0034204">
    <property type="term" value="P:lipid translocation"/>
    <property type="evidence" value="ECO:0007669"/>
    <property type="project" value="TreeGrafter"/>
</dbReference>
<evidence type="ECO:0000256" key="9">
    <source>
        <dbReference type="SAM" id="Phobius"/>
    </source>
</evidence>
<feature type="transmembrane region" description="Helical" evidence="9">
    <location>
        <begin position="133"/>
        <end position="154"/>
    </location>
</feature>
<dbReference type="InterPro" id="IPR051050">
    <property type="entry name" value="Lipid_II_flippase_MurJ/MviN"/>
</dbReference>
<keyword evidence="11" id="KW-1185">Reference proteome</keyword>
<keyword evidence="3 9" id="KW-0812">Transmembrane</keyword>
<evidence type="ECO:0000256" key="8">
    <source>
        <dbReference type="SAM" id="MobiDB-lite"/>
    </source>
</evidence>
<dbReference type="GO" id="GO:0005886">
    <property type="term" value="C:plasma membrane"/>
    <property type="evidence" value="ECO:0007669"/>
    <property type="project" value="UniProtKB-SubCell"/>
</dbReference>
<dbReference type="GO" id="GO:0015648">
    <property type="term" value="F:lipid-linked peptidoglycan transporter activity"/>
    <property type="evidence" value="ECO:0007669"/>
    <property type="project" value="TreeGrafter"/>
</dbReference>
<evidence type="ECO:0000313" key="10">
    <source>
        <dbReference type="EMBL" id="GIG35660.1"/>
    </source>
</evidence>
<dbReference type="GO" id="GO:0009252">
    <property type="term" value="P:peptidoglycan biosynthetic process"/>
    <property type="evidence" value="ECO:0007669"/>
    <property type="project" value="UniProtKB-KW"/>
</dbReference>
<feature type="transmembrane region" description="Helical" evidence="9">
    <location>
        <begin position="251"/>
        <end position="274"/>
    </location>
</feature>
<dbReference type="EMBL" id="BONO01000005">
    <property type="protein sequence ID" value="GIG35660.1"/>
    <property type="molecule type" value="Genomic_DNA"/>
</dbReference>
<proteinExistence type="predicted"/>
<evidence type="ECO:0000313" key="11">
    <source>
        <dbReference type="Proteomes" id="UP000642125"/>
    </source>
</evidence>
<keyword evidence="4" id="KW-0133">Cell shape</keyword>
<feature type="transmembrane region" description="Helical" evidence="9">
    <location>
        <begin position="294"/>
        <end position="315"/>
    </location>
</feature>
<dbReference type="AlphaFoldDB" id="A0A919P9V7"/>
<dbReference type="InterPro" id="IPR004268">
    <property type="entry name" value="MurJ"/>
</dbReference>
<protein>
    <recommendedName>
        <fullName evidence="12">Lipid II flippase MurJ</fullName>
    </recommendedName>
</protein>
<keyword evidence="7 9" id="KW-0472">Membrane</keyword>
<dbReference type="PRINTS" id="PR01806">
    <property type="entry name" value="VIRFACTRMVIN"/>
</dbReference>
<keyword evidence="2" id="KW-1003">Cell membrane</keyword>
<feature type="transmembrane region" description="Helical" evidence="9">
    <location>
        <begin position="336"/>
        <end position="361"/>
    </location>
</feature>
<feature type="transmembrane region" description="Helical" evidence="9">
    <location>
        <begin position="440"/>
        <end position="460"/>
    </location>
</feature>
<evidence type="ECO:0000256" key="7">
    <source>
        <dbReference type="ARBA" id="ARBA00023136"/>
    </source>
</evidence>
<feature type="compositionally biased region" description="Low complexity" evidence="8">
    <location>
        <begin position="562"/>
        <end position="571"/>
    </location>
</feature>
<feature type="transmembrane region" description="Helical" evidence="9">
    <location>
        <begin position="506"/>
        <end position="529"/>
    </location>
</feature>
<keyword evidence="5" id="KW-0573">Peptidoglycan synthesis</keyword>
<keyword evidence="6 9" id="KW-1133">Transmembrane helix</keyword>
<dbReference type="PANTHER" id="PTHR47019:SF1">
    <property type="entry name" value="LIPID II FLIPPASE MURJ"/>
    <property type="match status" value="1"/>
</dbReference>
<accession>A0A919P9V7</accession>
<feature type="transmembrane region" description="Helical" evidence="9">
    <location>
        <begin position="404"/>
        <end position="428"/>
    </location>
</feature>
<dbReference type="GO" id="GO:0008360">
    <property type="term" value="P:regulation of cell shape"/>
    <property type="evidence" value="ECO:0007669"/>
    <property type="project" value="UniProtKB-KW"/>
</dbReference>
<comment type="subcellular location">
    <subcellularLocation>
        <location evidence="1">Cell membrane</location>
        <topology evidence="1">Multi-pass membrane protein</topology>
    </subcellularLocation>
</comment>
<feature type="region of interest" description="Disordered" evidence="8">
    <location>
        <begin position="562"/>
        <end position="623"/>
    </location>
</feature>
<evidence type="ECO:0000256" key="5">
    <source>
        <dbReference type="ARBA" id="ARBA00022984"/>
    </source>
</evidence>
<sequence>MSRRAVLSGLAGAAALISAVTVVSRLLGFARNLVFNNAVGLTDVGDAYNWANTLPNVLFEVAAGGALAGALIPVIAGPLARGMRDDVSRIASGMLGWTLGVLVVLGAALALAAEPLSALSRVDSAAERDLVAFFIRVFAVQLPLYGLAVVLSGVLQAQRRFFWPAFAPVLSSLVVIGTYAGYGWLLADAGVAGGAGEADVLPDGAAALLAWGTTAGVAAMGLCQVVPVWRSGVRLRLALRFPDGVAARARGLALAGVGALVAQQLAVLVTITLAQTYGGDGALSAWQTMVQPTYLLPYAVLAVPLATSTFPRLAAAAQREGRAGYAPLAAVTTRGVLVAGAAGAAMLAAVAPAATAVFEAIGRGNTALIASVADALTLVAPGLLGFALVFHVSRALYALERGRLAVLAASAGWVVVAAASWVACLVLVPGARDAAATLHALALGNTAGMVVAGVALLAVLRAAAGASAVAGLARTLAVLLGAGAVAAVAGRWVVDAVQALTDGIPGAVAAAAGGAAVVVVLVVGAVAVLDRSTVTGLLRRGGSAGATTVAAAEPGAGAADAGAAADALVPGTDPEPATPTTTATATTAAATAAPAAATPTTTTPAPGAGTPAPGPDDPREAGR</sequence>
<dbReference type="Proteomes" id="UP000642125">
    <property type="component" value="Unassembled WGS sequence"/>
</dbReference>
<dbReference type="Pfam" id="PF03023">
    <property type="entry name" value="MurJ"/>
    <property type="match status" value="1"/>
</dbReference>
<evidence type="ECO:0000256" key="1">
    <source>
        <dbReference type="ARBA" id="ARBA00004651"/>
    </source>
</evidence>
<dbReference type="PANTHER" id="PTHR47019">
    <property type="entry name" value="LIPID II FLIPPASE MURJ"/>
    <property type="match status" value="1"/>
</dbReference>
<evidence type="ECO:0000256" key="3">
    <source>
        <dbReference type="ARBA" id="ARBA00022692"/>
    </source>
</evidence>
<evidence type="ECO:0000256" key="4">
    <source>
        <dbReference type="ARBA" id="ARBA00022960"/>
    </source>
</evidence>
<feature type="transmembrane region" description="Helical" evidence="9">
    <location>
        <begin position="161"/>
        <end position="185"/>
    </location>
</feature>
<gene>
    <name evidence="10" type="ORF">Cpa01nite_10410</name>
</gene>